<dbReference type="PANTHER" id="PTHR41791:SF1">
    <property type="entry name" value="SSL7039 PROTEIN"/>
    <property type="match status" value="1"/>
</dbReference>
<reference evidence="1" key="1">
    <citation type="submission" date="2016-04" db="EMBL/GenBank/DDBJ databases">
        <authorList>
            <person name="Evans L.H."/>
            <person name="Alamgir A."/>
            <person name="Owens N."/>
            <person name="Weber N.D."/>
            <person name="Virtaneva K."/>
            <person name="Barbian K."/>
            <person name="Babar A."/>
            <person name="Rosenke K."/>
        </authorList>
    </citation>
    <scope>NUCLEOTIDE SEQUENCE</scope>
    <source>
        <strain evidence="1">86</strain>
    </source>
</reference>
<dbReference type="PIRSF" id="PIRSF028744">
    <property type="entry name" value="Addict_mod_HI1419"/>
    <property type="match status" value="1"/>
</dbReference>
<dbReference type="AlphaFoldDB" id="A0A212K7H9"/>
<evidence type="ECO:0008006" key="2">
    <source>
        <dbReference type="Google" id="ProtNLM"/>
    </source>
</evidence>
<gene>
    <name evidence="1" type="ORF">KL86DPRO_30081</name>
</gene>
<evidence type="ECO:0000313" key="1">
    <source>
        <dbReference type="EMBL" id="SBW07577.1"/>
    </source>
</evidence>
<sequence>MNTLHETDIFADWLEKLKDHKGRARIFARLRSAKAGNFGDCKPAGEGVSEMRIDFGPGYRVYYAQEGLNVYLLIVGGDKSSQARDIKLAKAMWREIKEKGL</sequence>
<organism evidence="1">
    <name type="scientific">uncultured delta proteobacterium</name>
    <dbReference type="NCBI Taxonomy" id="34034"/>
    <lineage>
        <taxon>Bacteria</taxon>
        <taxon>Deltaproteobacteria</taxon>
        <taxon>environmental samples</taxon>
    </lineage>
</organism>
<name>A0A212K7H9_9DELT</name>
<dbReference type="EMBL" id="FLUQ01000003">
    <property type="protein sequence ID" value="SBW07577.1"/>
    <property type="molecule type" value="Genomic_DNA"/>
</dbReference>
<dbReference type="InterPro" id="IPR014056">
    <property type="entry name" value="TypeIITA-like_toxin_pred"/>
</dbReference>
<dbReference type="PANTHER" id="PTHR41791">
    <property type="entry name" value="SSL7039 PROTEIN"/>
    <property type="match status" value="1"/>
</dbReference>
<dbReference type="NCBIfam" id="TIGR02683">
    <property type="entry name" value="upstrm_HI1419"/>
    <property type="match status" value="1"/>
</dbReference>
<proteinExistence type="predicted"/>
<protein>
    <recommendedName>
        <fullName evidence="2">Addiction module killer protein</fullName>
    </recommendedName>
</protein>
<accession>A0A212K7H9</accession>